<dbReference type="GO" id="GO:0006508">
    <property type="term" value="P:proteolysis"/>
    <property type="evidence" value="ECO:0007669"/>
    <property type="project" value="UniProtKB-KW"/>
</dbReference>
<dbReference type="AlphaFoldDB" id="A0A8C5PYM7"/>
<evidence type="ECO:0000256" key="5">
    <source>
        <dbReference type="ARBA" id="ARBA00024195"/>
    </source>
</evidence>
<evidence type="ECO:0000256" key="2">
    <source>
        <dbReference type="ARBA" id="ARBA00022801"/>
    </source>
</evidence>
<dbReference type="OrthoDB" id="546450at2759"/>
<evidence type="ECO:0000313" key="9">
    <source>
        <dbReference type="Proteomes" id="UP000694569"/>
    </source>
</evidence>
<keyword evidence="2" id="KW-0378">Hydrolase</keyword>
<keyword evidence="3" id="KW-0720">Serine protease</keyword>
<dbReference type="PROSITE" id="PS50240">
    <property type="entry name" value="TRYPSIN_DOM"/>
    <property type="match status" value="1"/>
</dbReference>
<evidence type="ECO:0000259" key="7">
    <source>
        <dbReference type="PROSITE" id="PS50240"/>
    </source>
</evidence>
<dbReference type="GO" id="GO:0004252">
    <property type="term" value="F:serine-type endopeptidase activity"/>
    <property type="evidence" value="ECO:0007669"/>
    <property type="project" value="InterPro"/>
</dbReference>
<comment type="similarity">
    <text evidence="5">Belongs to the peptidase S1 family. CLIP subfamily.</text>
</comment>
<dbReference type="GO" id="GO:0005615">
    <property type="term" value="C:extracellular space"/>
    <property type="evidence" value="ECO:0007669"/>
    <property type="project" value="TreeGrafter"/>
</dbReference>
<dbReference type="Ensembl" id="ENSLLET00000030835.1">
    <property type="protein sequence ID" value="ENSLLEP00000029693.1"/>
    <property type="gene ID" value="ENSLLEG00000018662.1"/>
</dbReference>
<keyword evidence="4" id="KW-1015">Disulfide bond</keyword>
<evidence type="ECO:0000256" key="4">
    <source>
        <dbReference type="ARBA" id="ARBA00023157"/>
    </source>
</evidence>
<sequence>HRWMMIRLSMAINVSATPSPGKCISPTMAKAGLLIVTSHKEPVTSTLTLSLFFSPRTLVAHFREHNVTKEEGTEQHIQVEKIFKHSSYGPLSFNNDFMLVKLAQLAQDCPTASTQCLVSGWGNLLTDDGNCKASYPLQITSSMFCAGFLEGGKDSCQGDSGGPLVCNGELYGVVSWGRECAQKGYPGVYTKVCNYISWVQNVMNTY</sequence>
<reference evidence="8" key="1">
    <citation type="submission" date="2025-08" db="UniProtKB">
        <authorList>
            <consortium name="Ensembl"/>
        </authorList>
    </citation>
    <scope>IDENTIFICATION</scope>
</reference>
<dbReference type="InterPro" id="IPR001254">
    <property type="entry name" value="Trypsin_dom"/>
</dbReference>
<keyword evidence="6" id="KW-0732">Signal</keyword>
<feature type="chain" id="PRO_5034120654" description="Peptidase S1 domain-containing protein" evidence="6">
    <location>
        <begin position="17"/>
        <end position="206"/>
    </location>
</feature>
<dbReference type="PANTHER" id="PTHR24264">
    <property type="entry name" value="TRYPSIN-RELATED"/>
    <property type="match status" value="1"/>
</dbReference>
<name>A0A8C5PYM7_9ANUR</name>
<feature type="domain" description="Peptidase S1" evidence="7">
    <location>
        <begin position="9"/>
        <end position="204"/>
    </location>
</feature>
<keyword evidence="1" id="KW-0645">Protease</keyword>
<dbReference type="InterPro" id="IPR043504">
    <property type="entry name" value="Peptidase_S1_PA_chymotrypsin"/>
</dbReference>
<proteinExistence type="inferred from homology"/>
<accession>A0A8C5PYM7</accession>
<dbReference type="PANTHER" id="PTHR24264:SF68">
    <property type="entry name" value="TRYPSIN-3-LIKE"/>
    <property type="match status" value="1"/>
</dbReference>
<dbReference type="InterPro" id="IPR050127">
    <property type="entry name" value="Serine_Proteases_S1"/>
</dbReference>
<dbReference type="SMART" id="SM00020">
    <property type="entry name" value="Tryp_SPc"/>
    <property type="match status" value="1"/>
</dbReference>
<evidence type="ECO:0000256" key="3">
    <source>
        <dbReference type="ARBA" id="ARBA00022825"/>
    </source>
</evidence>
<keyword evidence="9" id="KW-1185">Reference proteome</keyword>
<dbReference type="CDD" id="cd00190">
    <property type="entry name" value="Tryp_SPc"/>
    <property type="match status" value="1"/>
</dbReference>
<organism evidence="8 9">
    <name type="scientific">Leptobrachium leishanense</name>
    <name type="common">Leishan spiny toad</name>
    <dbReference type="NCBI Taxonomy" id="445787"/>
    <lineage>
        <taxon>Eukaryota</taxon>
        <taxon>Metazoa</taxon>
        <taxon>Chordata</taxon>
        <taxon>Craniata</taxon>
        <taxon>Vertebrata</taxon>
        <taxon>Euteleostomi</taxon>
        <taxon>Amphibia</taxon>
        <taxon>Batrachia</taxon>
        <taxon>Anura</taxon>
        <taxon>Pelobatoidea</taxon>
        <taxon>Megophryidae</taxon>
        <taxon>Leptobrachium</taxon>
    </lineage>
</organism>
<evidence type="ECO:0000313" key="8">
    <source>
        <dbReference type="Ensembl" id="ENSLLEP00000029693.1"/>
    </source>
</evidence>
<dbReference type="InterPro" id="IPR009003">
    <property type="entry name" value="Peptidase_S1_PA"/>
</dbReference>
<evidence type="ECO:0000256" key="6">
    <source>
        <dbReference type="SAM" id="SignalP"/>
    </source>
</evidence>
<feature type="signal peptide" evidence="6">
    <location>
        <begin position="1"/>
        <end position="16"/>
    </location>
</feature>
<dbReference type="GeneTree" id="ENSGT01050000244883"/>
<dbReference type="Proteomes" id="UP000694569">
    <property type="component" value="Unplaced"/>
</dbReference>
<evidence type="ECO:0000256" key="1">
    <source>
        <dbReference type="ARBA" id="ARBA00022670"/>
    </source>
</evidence>
<dbReference type="FunFam" id="2.40.10.10:FF:000002">
    <property type="entry name" value="Transmembrane protease serine"/>
    <property type="match status" value="1"/>
</dbReference>
<dbReference type="InterPro" id="IPR033116">
    <property type="entry name" value="TRYPSIN_SER"/>
</dbReference>
<protein>
    <recommendedName>
        <fullName evidence="7">Peptidase S1 domain-containing protein</fullName>
    </recommendedName>
</protein>
<dbReference type="Gene3D" id="2.40.10.10">
    <property type="entry name" value="Trypsin-like serine proteases"/>
    <property type="match status" value="2"/>
</dbReference>
<dbReference type="PROSITE" id="PS00135">
    <property type="entry name" value="TRYPSIN_SER"/>
    <property type="match status" value="1"/>
</dbReference>
<dbReference type="Pfam" id="PF00089">
    <property type="entry name" value="Trypsin"/>
    <property type="match status" value="1"/>
</dbReference>
<dbReference type="SUPFAM" id="SSF50494">
    <property type="entry name" value="Trypsin-like serine proteases"/>
    <property type="match status" value="1"/>
</dbReference>
<reference evidence="8" key="2">
    <citation type="submission" date="2025-09" db="UniProtKB">
        <authorList>
            <consortium name="Ensembl"/>
        </authorList>
    </citation>
    <scope>IDENTIFICATION</scope>
</reference>